<dbReference type="RefSeq" id="WP_090074380.1">
    <property type="nucleotide sequence ID" value="NZ_FOFT01000026.1"/>
</dbReference>
<name>A0A1H9XY80_9PSEU</name>
<protein>
    <recommendedName>
        <fullName evidence="1">ESAT-6-like protein</fullName>
    </recommendedName>
</protein>
<dbReference type="AlphaFoldDB" id="A0A1H9XY80"/>
<dbReference type="NCBIfam" id="TIGR03930">
    <property type="entry name" value="WXG100_ESAT6"/>
    <property type="match status" value="1"/>
</dbReference>
<dbReference type="Gene3D" id="1.10.287.1060">
    <property type="entry name" value="ESAT-6-like"/>
    <property type="match status" value="1"/>
</dbReference>
<feature type="region of interest" description="Disordered" evidence="2">
    <location>
        <begin position="80"/>
        <end position="102"/>
    </location>
</feature>
<dbReference type="EMBL" id="FOFT01000026">
    <property type="protein sequence ID" value="SES51158.1"/>
    <property type="molecule type" value="Genomic_DNA"/>
</dbReference>
<dbReference type="Pfam" id="PF06013">
    <property type="entry name" value="WXG100"/>
    <property type="match status" value="1"/>
</dbReference>
<keyword evidence="4" id="KW-1185">Reference proteome</keyword>
<proteinExistence type="inferred from homology"/>
<dbReference type="SUPFAM" id="SSF140453">
    <property type="entry name" value="EsxAB dimer-like"/>
    <property type="match status" value="1"/>
</dbReference>
<evidence type="ECO:0000313" key="3">
    <source>
        <dbReference type="EMBL" id="SES51158.1"/>
    </source>
</evidence>
<accession>A0A1H9XY80</accession>
<dbReference type="Proteomes" id="UP000199028">
    <property type="component" value="Unassembled WGS sequence"/>
</dbReference>
<sequence>MAGGFQATTEEIATLSRDVNNAKTEFDGILRGVQSTCDTLRGSWEGPAAVAFARLMDRFQESQAKLQQALSVIGEGLAGTAQDMDTREEEQGSGLGSIASRL</sequence>
<organism evidence="3 4">
    <name type="scientific">Lentzea flaviverrucosa</name>
    <dbReference type="NCBI Taxonomy" id="200379"/>
    <lineage>
        <taxon>Bacteria</taxon>
        <taxon>Bacillati</taxon>
        <taxon>Actinomycetota</taxon>
        <taxon>Actinomycetes</taxon>
        <taxon>Pseudonocardiales</taxon>
        <taxon>Pseudonocardiaceae</taxon>
        <taxon>Lentzea</taxon>
    </lineage>
</organism>
<dbReference type="OrthoDB" id="4554345at2"/>
<dbReference type="InterPro" id="IPR036689">
    <property type="entry name" value="ESAT-6-like_sf"/>
</dbReference>
<evidence type="ECO:0000256" key="1">
    <source>
        <dbReference type="RuleBase" id="RU362001"/>
    </source>
</evidence>
<gene>
    <name evidence="3" type="ORF">SAMN05216195_12625</name>
</gene>
<evidence type="ECO:0000313" key="4">
    <source>
        <dbReference type="Proteomes" id="UP000199028"/>
    </source>
</evidence>
<evidence type="ECO:0000256" key="2">
    <source>
        <dbReference type="SAM" id="MobiDB-lite"/>
    </source>
</evidence>
<dbReference type="InterPro" id="IPR010310">
    <property type="entry name" value="T7SS_ESAT-6-like"/>
</dbReference>
<reference evidence="4" key="1">
    <citation type="submission" date="2016-10" db="EMBL/GenBank/DDBJ databases">
        <authorList>
            <person name="Varghese N."/>
            <person name="Submissions S."/>
        </authorList>
    </citation>
    <scope>NUCLEOTIDE SEQUENCE [LARGE SCALE GENOMIC DNA]</scope>
    <source>
        <strain evidence="4">CGMCC 4.578</strain>
    </source>
</reference>
<comment type="similarity">
    <text evidence="1">Belongs to the WXG100 family.</text>
</comment>